<dbReference type="SMART" id="SM00298">
    <property type="entry name" value="CHROMO"/>
    <property type="match status" value="1"/>
</dbReference>
<dbReference type="InterPro" id="IPR023780">
    <property type="entry name" value="Chromo_domain"/>
</dbReference>
<feature type="region of interest" description="Disordered" evidence="4">
    <location>
        <begin position="162"/>
        <end position="213"/>
    </location>
</feature>
<dbReference type="EMBL" id="LFMI01000647">
    <property type="protein sequence ID" value="OTA05866.1"/>
    <property type="molecule type" value="Genomic_DNA"/>
</dbReference>
<dbReference type="OrthoDB" id="433924at2759"/>
<dbReference type="Proteomes" id="UP000219286">
    <property type="component" value="Unassembled WGS sequence"/>
</dbReference>
<evidence type="ECO:0000313" key="7">
    <source>
        <dbReference type="Proteomes" id="UP000219286"/>
    </source>
</evidence>
<dbReference type="InterPro" id="IPR051219">
    <property type="entry name" value="Heterochromatin_chromo-domain"/>
</dbReference>
<feature type="compositionally biased region" description="Low complexity" evidence="4">
    <location>
        <begin position="34"/>
        <end position="43"/>
    </location>
</feature>
<dbReference type="PROSITE" id="PS00598">
    <property type="entry name" value="CHROMO_1"/>
    <property type="match status" value="1"/>
</dbReference>
<name>A0A2H2ZV34_TRIPA</name>
<dbReference type="GO" id="GO:0005634">
    <property type="term" value="C:nucleus"/>
    <property type="evidence" value="ECO:0007669"/>
    <property type="project" value="UniProtKB-SubCell"/>
</dbReference>
<organism evidence="6 7">
    <name type="scientific">Trichoderma parareesei</name>
    <name type="common">Filamentous fungus</name>
    <dbReference type="NCBI Taxonomy" id="858221"/>
    <lineage>
        <taxon>Eukaryota</taxon>
        <taxon>Fungi</taxon>
        <taxon>Dikarya</taxon>
        <taxon>Ascomycota</taxon>
        <taxon>Pezizomycotina</taxon>
        <taxon>Sordariomycetes</taxon>
        <taxon>Hypocreomycetidae</taxon>
        <taxon>Hypocreales</taxon>
        <taxon>Hypocreaceae</taxon>
        <taxon>Trichoderma</taxon>
    </lineage>
</organism>
<comment type="subcellular location">
    <subcellularLocation>
        <location evidence="1">Nucleus</location>
    </subcellularLocation>
</comment>
<dbReference type="InterPro" id="IPR023779">
    <property type="entry name" value="Chromodomain_CS"/>
</dbReference>
<keyword evidence="7" id="KW-1185">Reference proteome</keyword>
<evidence type="ECO:0000256" key="3">
    <source>
        <dbReference type="ARBA" id="ARBA00023242"/>
    </source>
</evidence>
<dbReference type="GO" id="GO:0006338">
    <property type="term" value="P:chromatin remodeling"/>
    <property type="evidence" value="ECO:0007669"/>
    <property type="project" value="UniProtKB-ARBA"/>
</dbReference>
<evidence type="ECO:0000256" key="2">
    <source>
        <dbReference type="ARBA" id="ARBA00011353"/>
    </source>
</evidence>
<feature type="region of interest" description="Disordered" evidence="4">
    <location>
        <begin position="1"/>
        <end position="97"/>
    </location>
</feature>
<dbReference type="InterPro" id="IPR016197">
    <property type="entry name" value="Chromo-like_dom_sf"/>
</dbReference>
<dbReference type="AlphaFoldDB" id="A0A2H2ZV34"/>
<dbReference type="GO" id="GO:0000792">
    <property type="term" value="C:heterochromatin"/>
    <property type="evidence" value="ECO:0007669"/>
    <property type="project" value="UniProtKB-ARBA"/>
</dbReference>
<feature type="compositionally biased region" description="Acidic residues" evidence="4">
    <location>
        <begin position="67"/>
        <end position="97"/>
    </location>
</feature>
<feature type="compositionally biased region" description="Basic residues" evidence="4">
    <location>
        <begin position="1"/>
        <end position="10"/>
    </location>
</feature>
<gene>
    <name evidence="6" type="ORF">A9Z42_0066040</name>
</gene>
<dbReference type="Pfam" id="PF01393">
    <property type="entry name" value="Chromo_shadow"/>
    <property type="match status" value="1"/>
</dbReference>
<dbReference type="PROSITE" id="PS50013">
    <property type="entry name" value="CHROMO_2"/>
    <property type="match status" value="1"/>
</dbReference>
<evidence type="ECO:0000313" key="6">
    <source>
        <dbReference type="EMBL" id="OTA05866.1"/>
    </source>
</evidence>
<feature type="compositionally biased region" description="Basic and acidic residues" evidence="4">
    <location>
        <begin position="51"/>
        <end position="66"/>
    </location>
</feature>
<comment type="subunit">
    <text evidence="2">Component of the NuA4 histone acetyltransferase complex.</text>
</comment>
<evidence type="ECO:0000256" key="4">
    <source>
        <dbReference type="SAM" id="MobiDB-lite"/>
    </source>
</evidence>
<dbReference type="Gene3D" id="2.40.50.40">
    <property type="match status" value="2"/>
</dbReference>
<feature type="compositionally biased region" description="Polar residues" evidence="4">
    <location>
        <begin position="175"/>
        <end position="184"/>
    </location>
</feature>
<dbReference type="Pfam" id="PF00385">
    <property type="entry name" value="Chromo"/>
    <property type="match status" value="1"/>
</dbReference>
<evidence type="ECO:0000259" key="5">
    <source>
        <dbReference type="PROSITE" id="PS50013"/>
    </source>
</evidence>
<dbReference type="CDD" id="cd18657">
    <property type="entry name" value="CSD_Swi6"/>
    <property type="match status" value="1"/>
</dbReference>
<dbReference type="SMART" id="SM00300">
    <property type="entry name" value="ChSh"/>
    <property type="match status" value="1"/>
</dbReference>
<dbReference type="CDD" id="cd00024">
    <property type="entry name" value="CD_CSD"/>
    <property type="match status" value="1"/>
</dbReference>
<dbReference type="InterPro" id="IPR008251">
    <property type="entry name" value="Chromo_shadow_dom"/>
</dbReference>
<proteinExistence type="predicted"/>
<evidence type="ECO:0000256" key="1">
    <source>
        <dbReference type="ARBA" id="ARBA00004123"/>
    </source>
</evidence>
<sequence>MAPTGRRGRAIAKNDAALSDEEASDYESAPPVKSSRNSASRSVSDADDTSTEPRRNGRAAAKKDLKEVDDDVDIDDDADVKDADEEDEEDEEGLEDDVFIVEAIKKHMIDEDGTLKFHVKWEGYNKKSDMTWEPEENLVESAGEILSAYLESIGGREKIFEQTQEASRGKKRGRTTSATPGATTKRSRRNGTHPADSAPPATADKWNPPAGSWEDEIQTIDACEDEGSGRLVVYLVWKNGRKTKHDTKVIYKKCPQKMLQFYERHVKIIREENKALTE</sequence>
<dbReference type="InterPro" id="IPR000953">
    <property type="entry name" value="Chromo/chromo_shadow_dom"/>
</dbReference>
<dbReference type="SUPFAM" id="SSF54160">
    <property type="entry name" value="Chromo domain-like"/>
    <property type="match status" value="2"/>
</dbReference>
<protein>
    <recommendedName>
        <fullName evidence="5">Chromo domain-containing protein</fullName>
    </recommendedName>
</protein>
<reference evidence="6 7" key="1">
    <citation type="journal article" date="2015" name="Genome Announc.">
        <title>Genome sequence and annotation of Trichoderma parareesei, the ancestor of the cellulase producer Trichoderma reesei.</title>
        <authorList>
            <person name="Yang D."/>
            <person name="Pomraning K."/>
            <person name="Kopchinskiy A."/>
            <person name="Karimi Aghcheh R."/>
            <person name="Atanasova L."/>
            <person name="Chenthamara K."/>
            <person name="Baker S.E."/>
            <person name="Zhang R."/>
            <person name="Shen Q."/>
            <person name="Freitag M."/>
            <person name="Kubicek C.P."/>
            <person name="Druzhinina I.S."/>
        </authorList>
    </citation>
    <scope>NUCLEOTIDE SEQUENCE [LARGE SCALE GENOMIC DNA]</scope>
    <source>
        <strain evidence="6 7">CBS 125925</strain>
    </source>
</reference>
<keyword evidence="3" id="KW-0539">Nucleus</keyword>
<dbReference type="PANTHER" id="PTHR22812">
    <property type="entry name" value="CHROMOBOX PROTEIN"/>
    <property type="match status" value="1"/>
</dbReference>
<accession>A0A2H2ZV34</accession>
<feature type="domain" description="Chromo" evidence="5">
    <location>
        <begin position="99"/>
        <end position="161"/>
    </location>
</feature>
<comment type="caution">
    <text evidence="6">The sequence shown here is derived from an EMBL/GenBank/DDBJ whole genome shotgun (WGS) entry which is preliminary data.</text>
</comment>